<keyword evidence="2" id="KW-0472">Membrane</keyword>
<dbReference type="AlphaFoldDB" id="A0A518EUJ7"/>
<gene>
    <name evidence="3" type="ORF">Poly30_33080</name>
</gene>
<evidence type="ECO:0000313" key="3">
    <source>
        <dbReference type="EMBL" id="QDV07775.1"/>
    </source>
</evidence>
<feature type="transmembrane region" description="Helical" evidence="2">
    <location>
        <begin position="313"/>
        <end position="334"/>
    </location>
</feature>
<feature type="transmembrane region" description="Helical" evidence="2">
    <location>
        <begin position="478"/>
        <end position="499"/>
    </location>
</feature>
<feature type="transmembrane region" description="Helical" evidence="2">
    <location>
        <begin position="206"/>
        <end position="222"/>
    </location>
</feature>
<keyword evidence="4" id="KW-1185">Reference proteome</keyword>
<proteinExistence type="predicted"/>
<evidence type="ECO:0000256" key="2">
    <source>
        <dbReference type="SAM" id="Phobius"/>
    </source>
</evidence>
<feature type="transmembrane region" description="Helical" evidence="2">
    <location>
        <begin position="141"/>
        <end position="161"/>
    </location>
</feature>
<sequence>MVGRLMSNLPLANDVSPGIASPVAASTSDSGVIVDAPPVRRVHSTAPSRGDLATATSTWLPWWGLLGLTLALAGFSFVRTEGTIFADAVEYLERALAFVRGELLVDAKQLRSAGITLLHLPALFLSQVLGKTLGVEETRWILPYAAAVHVMITWLFVVATVHLGRALASFVGEGDASARNVGWFAGLVALASPTLLQFSAIPMADIGAAAALAYGVNWAFLARTTARNGAKAGLGFGLAILAAFKTIPVVVVATALAFIVRLQAPSHGIAGEPAPSFKERLRATVRFAASGSLALAAMLVLQCAFDLAAYGQFGIGLSNYVIVNTLPQIAAYMYKIGFIELGHTLYDIAYEVIEESSADQISRNAEDLIQANRASWYFDHFAEFAPRWLVPVFAFGTLVAAVRALFVHAHVMRGRLGKMISASAPWVAAAALIAATAMKGTKEMRIWLPMLPAFAAYSALGLATIAGKASAPGARLRGALVACALIVAPIQGVKTLTGFTSTSMASLAHAAEWLNEYEPLKSLAASGQKPVVGASYHWSVLFRTAPHLELIKLTNQPDGSFSHLDSAEEREITLEEIRGLDAFIVHSALLRRDAFLGEPELEWARELSQTLSENFHVAAAFWNRESDELRFGPILVLVRHPDLGDRRRVLAEFSEANPRNDSTPLIRMERPLMEIFEQVELEDARATWLPGDDLLWVEFDFDQIGPRIIADYVILVRVTGKDSDQGAVAIRRPGWNKRRMIDMETGSRLTEGFVLAPYQGAISAADTSDPVRAGDPVRLWLDIVTVDASDAGVLFPTGRLEPLDPKWRGVGPGQMYAERDSFDPETGVSDDGHRFTRDFGHLLIGEVPPPGEEDQNGGSGNVLRVEAALRPQ</sequence>
<name>A0A518EUJ7_9BACT</name>
<feature type="transmembrane region" description="Helical" evidence="2">
    <location>
        <begin position="444"/>
        <end position="466"/>
    </location>
</feature>
<evidence type="ECO:0000313" key="4">
    <source>
        <dbReference type="Proteomes" id="UP000320390"/>
    </source>
</evidence>
<organism evidence="3 4">
    <name type="scientific">Saltatorellus ferox</name>
    <dbReference type="NCBI Taxonomy" id="2528018"/>
    <lineage>
        <taxon>Bacteria</taxon>
        <taxon>Pseudomonadati</taxon>
        <taxon>Planctomycetota</taxon>
        <taxon>Planctomycetia</taxon>
        <taxon>Planctomycetia incertae sedis</taxon>
        <taxon>Saltatorellus</taxon>
    </lineage>
</organism>
<dbReference type="Proteomes" id="UP000320390">
    <property type="component" value="Chromosome"/>
</dbReference>
<evidence type="ECO:0000256" key="1">
    <source>
        <dbReference type="SAM" id="MobiDB-lite"/>
    </source>
</evidence>
<accession>A0A518EUJ7</accession>
<feature type="transmembrane region" description="Helical" evidence="2">
    <location>
        <begin position="419"/>
        <end position="438"/>
    </location>
</feature>
<protein>
    <recommendedName>
        <fullName evidence="5">Glycosyltransferase RgtA/B/C/D-like domain-containing protein</fullName>
    </recommendedName>
</protein>
<feature type="transmembrane region" description="Helical" evidence="2">
    <location>
        <begin position="283"/>
        <end position="301"/>
    </location>
</feature>
<keyword evidence="2" id="KW-0812">Transmembrane</keyword>
<dbReference type="EMBL" id="CP036434">
    <property type="protein sequence ID" value="QDV07775.1"/>
    <property type="molecule type" value="Genomic_DNA"/>
</dbReference>
<keyword evidence="2" id="KW-1133">Transmembrane helix</keyword>
<feature type="transmembrane region" description="Helical" evidence="2">
    <location>
        <begin position="388"/>
        <end position="407"/>
    </location>
</feature>
<feature type="transmembrane region" description="Helical" evidence="2">
    <location>
        <begin position="59"/>
        <end position="78"/>
    </location>
</feature>
<evidence type="ECO:0008006" key="5">
    <source>
        <dbReference type="Google" id="ProtNLM"/>
    </source>
</evidence>
<feature type="region of interest" description="Disordered" evidence="1">
    <location>
        <begin position="847"/>
        <end position="872"/>
    </location>
</feature>
<feature type="transmembrane region" description="Helical" evidence="2">
    <location>
        <begin position="234"/>
        <end position="263"/>
    </location>
</feature>
<reference evidence="3 4" key="1">
    <citation type="submission" date="2019-02" db="EMBL/GenBank/DDBJ databases">
        <title>Deep-cultivation of Planctomycetes and their phenomic and genomic characterization uncovers novel biology.</title>
        <authorList>
            <person name="Wiegand S."/>
            <person name="Jogler M."/>
            <person name="Boedeker C."/>
            <person name="Pinto D."/>
            <person name="Vollmers J."/>
            <person name="Rivas-Marin E."/>
            <person name="Kohn T."/>
            <person name="Peeters S.H."/>
            <person name="Heuer A."/>
            <person name="Rast P."/>
            <person name="Oberbeckmann S."/>
            <person name="Bunk B."/>
            <person name="Jeske O."/>
            <person name="Meyerdierks A."/>
            <person name="Storesund J.E."/>
            <person name="Kallscheuer N."/>
            <person name="Luecker S."/>
            <person name="Lage O.M."/>
            <person name="Pohl T."/>
            <person name="Merkel B.J."/>
            <person name="Hornburger P."/>
            <person name="Mueller R.-W."/>
            <person name="Bruemmer F."/>
            <person name="Labrenz M."/>
            <person name="Spormann A.M."/>
            <person name="Op den Camp H."/>
            <person name="Overmann J."/>
            <person name="Amann R."/>
            <person name="Jetten M.S.M."/>
            <person name="Mascher T."/>
            <person name="Medema M.H."/>
            <person name="Devos D.P."/>
            <person name="Kaster A.-K."/>
            <person name="Ovreas L."/>
            <person name="Rohde M."/>
            <person name="Galperin M.Y."/>
            <person name="Jogler C."/>
        </authorList>
    </citation>
    <scope>NUCLEOTIDE SEQUENCE [LARGE SCALE GENOMIC DNA]</scope>
    <source>
        <strain evidence="3 4">Poly30</strain>
    </source>
</reference>